<reference evidence="1" key="1">
    <citation type="submission" date="2015-10" db="EMBL/GenBank/DDBJ databases">
        <authorList>
            <person name="Gilbert D.G."/>
        </authorList>
    </citation>
    <scope>NUCLEOTIDE SEQUENCE</scope>
    <source>
        <strain evidence="1">Phyl III-seqv23</strain>
    </source>
</reference>
<name>A0A0S4TMD1_RALSL</name>
<dbReference type="EMBL" id="LN899819">
    <property type="protein sequence ID" value="CUV11230.1"/>
    <property type="molecule type" value="Genomic_DNA"/>
</dbReference>
<proteinExistence type="predicted"/>
<evidence type="ECO:0000313" key="1">
    <source>
        <dbReference type="EMBL" id="CUV11230.1"/>
    </source>
</evidence>
<sequence length="21" mass="2325">MPGGRRSRYFQLAAMTLPNAS</sequence>
<accession>A0A0S4TMD1</accession>
<protein>
    <submittedName>
        <fullName evidence="1">Uncharacterized protein</fullName>
    </submittedName>
</protein>
<dbReference type="AlphaFoldDB" id="A0A0S4TMD1"/>
<gene>
    <name evidence="1" type="ORF">RUN39_v1_70098</name>
</gene>
<organism evidence="1">
    <name type="scientific">Ralstonia solanacearum</name>
    <name type="common">Pseudomonas solanacearum</name>
    <dbReference type="NCBI Taxonomy" id="305"/>
    <lineage>
        <taxon>Bacteria</taxon>
        <taxon>Pseudomonadati</taxon>
        <taxon>Pseudomonadota</taxon>
        <taxon>Betaproteobacteria</taxon>
        <taxon>Burkholderiales</taxon>
        <taxon>Burkholderiaceae</taxon>
        <taxon>Ralstonia</taxon>
        <taxon>Ralstonia solanacearum species complex</taxon>
    </lineage>
</organism>